<dbReference type="AlphaFoldDB" id="A0A6J0M697"/>
<dbReference type="InterPro" id="IPR035920">
    <property type="entry name" value="YhbY-like_sf"/>
</dbReference>
<dbReference type="InterPro" id="IPR045278">
    <property type="entry name" value="CRS1/CFM2/CFM3"/>
</dbReference>
<dbReference type="GO" id="GO:0000373">
    <property type="term" value="P:Group II intron splicing"/>
    <property type="evidence" value="ECO:0007669"/>
    <property type="project" value="UniProtKB-ARBA"/>
</dbReference>
<evidence type="ECO:0000313" key="13">
    <source>
        <dbReference type="Proteomes" id="UP000504610"/>
    </source>
</evidence>
<keyword evidence="5" id="KW-0677">Repeat</keyword>
<feature type="domain" description="CRM" evidence="12">
    <location>
        <begin position="323"/>
        <end position="420"/>
    </location>
</feature>
<evidence type="ECO:0000256" key="10">
    <source>
        <dbReference type="PROSITE-ProRule" id="PRU00626"/>
    </source>
</evidence>
<dbReference type="OrthoDB" id="551352at2759"/>
<evidence type="ECO:0000256" key="3">
    <source>
        <dbReference type="ARBA" id="ARBA00022640"/>
    </source>
</evidence>
<gene>
    <name evidence="14" type="primary">LOC108839624</name>
</gene>
<dbReference type="SUPFAM" id="SSF75471">
    <property type="entry name" value="YhbY-like"/>
    <property type="match status" value="3"/>
</dbReference>
<accession>A0A6J0M697</accession>
<dbReference type="Proteomes" id="UP000504610">
    <property type="component" value="Chromosome 2"/>
</dbReference>
<dbReference type="RefSeq" id="XP_018467882.2">
    <property type="nucleotide sequence ID" value="XM_018612380.2"/>
</dbReference>
<dbReference type="PANTHER" id="PTHR31846">
    <property type="entry name" value="CRS1 / YHBY (CRM) DOMAIN-CONTAINING PROTEIN"/>
    <property type="match status" value="1"/>
</dbReference>
<dbReference type="GO" id="GO:0006397">
    <property type="term" value="P:mRNA processing"/>
    <property type="evidence" value="ECO:0007669"/>
    <property type="project" value="UniProtKB-KW"/>
</dbReference>
<evidence type="ECO:0000256" key="9">
    <source>
        <dbReference type="ARBA" id="ARBA00023274"/>
    </source>
</evidence>
<keyword evidence="11" id="KW-0175">Coiled coil</keyword>
<evidence type="ECO:0000256" key="5">
    <source>
        <dbReference type="ARBA" id="ARBA00022737"/>
    </source>
</evidence>
<evidence type="ECO:0000256" key="6">
    <source>
        <dbReference type="ARBA" id="ARBA00022884"/>
    </source>
</evidence>
<dbReference type="SMART" id="SM01103">
    <property type="entry name" value="CRS1_YhbY"/>
    <property type="match status" value="3"/>
</dbReference>
<evidence type="ECO:0000256" key="2">
    <source>
        <dbReference type="ARBA" id="ARBA00022528"/>
    </source>
</evidence>
<evidence type="ECO:0000259" key="12">
    <source>
        <dbReference type="PROSITE" id="PS51295"/>
    </source>
</evidence>
<feature type="domain" description="CRM" evidence="12">
    <location>
        <begin position="162"/>
        <end position="258"/>
    </location>
</feature>
<reference evidence="14" key="2">
    <citation type="submission" date="2025-08" db="UniProtKB">
        <authorList>
            <consortium name="RefSeq"/>
        </authorList>
    </citation>
    <scope>IDENTIFICATION</scope>
    <source>
        <tissue evidence="14">Leaf</tissue>
    </source>
</reference>
<keyword evidence="8" id="KW-0508">mRNA splicing</keyword>
<dbReference type="GeneID" id="108839624"/>
<feature type="coiled-coil region" evidence="11">
    <location>
        <begin position="466"/>
        <end position="516"/>
    </location>
</feature>
<dbReference type="KEGG" id="rsz:108839624"/>
<keyword evidence="6 10" id="KW-0694">RNA-binding</keyword>
<dbReference type="GO" id="GO:0003729">
    <property type="term" value="F:mRNA binding"/>
    <property type="evidence" value="ECO:0007669"/>
    <property type="project" value="InterPro"/>
</dbReference>
<feature type="coiled-coil region" evidence="11">
    <location>
        <begin position="411"/>
        <end position="438"/>
    </location>
</feature>
<evidence type="ECO:0000256" key="7">
    <source>
        <dbReference type="ARBA" id="ARBA00022946"/>
    </source>
</evidence>
<keyword evidence="7" id="KW-0809">Transit peptide</keyword>
<proteinExistence type="predicted"/>
<feature type="domain" description="CRM" evidence="12">
    <location>
        <begin position="534"/>
        <end position="634"/>
    </location>
</feature>
<dbReference type="GO" id="GO:0009507">
    <property type="term" value="C:chloroplast"/>
    <property type="evidence" value="ECO:0007669"/>
    <property type="project" value="UniProtKB-SubCell"/>
</dbReference>
<dbReference type="FunFam" id="3.30.110.60:FF:000002">
    <property type="entry name" value="CRS2-associated factor 1, chloroplastic"/>
    <property type="match status" value="1"/>
</dbReference>
<evidence type="ECO:0000256" key="1">
    <source>
        <dbReference type="ARBA" id="ARBA00004229"/>
    </source>
</evidence>
<evidence type="ECO:0000256" key="4">
    <source>
        <dbReference type="ARBA" id="ARBA00022664"/>
    </source>
</evidence>
<keyword evidence="2" id="KW-0150">Chloroplast</keyword>
<dbReference type="GO" id="GO:1990904">
    <property type="term" value="C:ribonucleoprotein complex"/>
    <property type="evidence" value="ECO:0007669"/>
    <property type="project" value="UniProtKB-KW"/>
</dbReference>
<keyword evidence="4" id="KW-0507">mRNA processing</keyword>
<dbReference type="InterPro" id="IPR001890">
    <property type="entry name" value="RNA-binding_CRM"/>
</dbReference>
<evidence type="ECO:0000313" key="14">
    <source>
        <dbReference type="RefSeq" id="XP_018467882.2"/>
    </source>
</evidence>
<dbReference type="Pfam" id="PF01985">
    <property type="entry name" value="CRS1_YhbY"/>
    <property type="match status" value="3"/>
</dbReference>
<evidence type="ECO:0000256" key="11">
    <source>
        <dbReference type="SAM" id="Coils"/>
    </source>
</evidence>
<evidence type="ECO:0000256" key="8">
    <source>
        <dbReference type="ARBA" id="ARBA00023187"/>
    </source>
</evidence>
<dbReference type="PANTHER" id="PTHR31846:SF10">
    <property type="entry name" value="CHLOROPLASTIC GROUP IIA INTRON SPLICING FACILITATOR CRS1, CHLOROPLASTIC"/>
    <property type="match status" value="1"/>
</dbReference>
<protein>
    <submittedName>
        <fullName evidence="14">Chloroplastic group IIA intron splicing facilitator CRS1, chloroplastic</fullName>
    </submittedName>
</protein>
<keyword evidence="13" id="KW-1185">Reference proteome</keyword>
<organism evidence="13 14">
    <name type="scientific">Raphanus sativus</name>
    <name type="common">Radish</name>
    <name type="synonym">Raphanus raphanistrum var. sativus</name>
    <dbReference type="NCBI Taxonomy" id="3726"/>
    <lineage>
        <taxon>Eukaryota</taxon>
        <taxon>Viridiplantae</taxon>
        <taxon>Streptophyta</taxon>
        <taxon>Embryophyta</taxon>
        <taxon>Tracheophyta</taxon>
        <taxon>Spermatophyta</taxon>
        <taxon>Magnoliopsida</taxon>
        <taxon>eudicotyledons</taxon>
        <taxon>Gunneridae</taxon>
        <taxon>Pentapetalae</taxon>
        <taxon>rosids</taxon>
        <taxon>malvids</taxon>
        <taxon>Brassicales</taxon>
        <taxon>Brassicaceae</taxon>
        <taxon>Brassiceae</taxon>
        <taxon>Raphanus</taxon>
    </lineage>
</organism>
<sequence length="687" mass="78943">MLTPLFVSARAIPSRITISSLNPNQNPSNAAKAPNFDQFKENPEAAIKVSTTAPWMKGPLFLPPEELIDTSHHHHNKKSTRKQEKTFKALNRRESGVRGSKAMKKIVRSVEKLDEGSSDYGGEFKSLEEAESTRRRMPWEREVDKFILRRRKKERVSSTADLILEEGLLKRLRLEGSKLRKWVNVRKAGVTEAVVKEIRSIWEGNELAMVRFDVPLSRNMERAQEILELKTGGLVVLSKKEFLVVYRGPLTTSSSSVWVKKGQDDEISSSLYEREGERLLNGLGPRYMDWWMRRPFPVDADLLPQVVDGYKTPSRRCPPNTRAKLSDKELTYLRNIAQALPFHFVLGRNYGLQGLASAIVKLWEKCVIAKIAIKWGALNTNNEEMADELKHLTGGVLILRNKYLIILFRGKNFLSDEVADLVEDRERLLRRYQHFEETKRESDIEISEVVTNGEQLEETSKTGTLLEFQELQRKFGEMKMRNLETEAEKAKLDKELKSQEHKLSILRSKIEKTTTELLKLNSLWKPSEGDDDVEILTNEERECLRRIGLKMNSSLVLGRRGVFDGVMEGLHQHWKHREVAKVITMQKIFSGVVYTAKSLEAESNGVLISIEKLKEGHAILMYRGRNYRRPSSKLMAQNLLTKRKALQRSVVMQRLGSLKFFAYQRERAIEDLKLSLVKLQDSASELC</sequence>
<comment type="subcellular location">
    <subcellularLocation>
        <location evidence="1">Plastid</location>
        <location evidence="1">Chloroplast</location>
    </subcellularLocation>
</comment>
<dbReference type="Gene3D" id="3.30.110.60">
    <property type="entry name" value="YhbY-like"/>
    <property type="match status" value="3"/>
</dbReference>
<dbReference type="PROSITE" id="PS51295">
    <property type="entry name" value="CRM"/>
    <property type="match status" value="3"/>
</dbReference>
<name>A0A6J0M697_RAPSA</name>
<reference evidence="13" key="1">
    <citation type="journal article" date="2019" name="Database">
        <title>The radish genome database (RadishGD): an integrated information resource for radish genomics.</title>
        <authorList>
            <person name="Yu H.J."/>
            <person name="Baek S."/>
            <person name="Lee Y.J."/>
            <person name="Cho A."/>
            <person name="Mun J.H."/>
        </authorList>
    </citation>
    <scope>NUCLEOTIDE SEQUENCE [LARGE SCALE GENOMIC DNA]</scope>
    <source>
        <strain evidence="13">cv. WK10039</strain>
    </source>
</reference>
<keyword evidence="3" id="KW-0934">Plastid</keyword>
<keyword evidence="9" id="KW-0687">Ribonucleoprotein</keyword>